<evidence type="ECO:0000313" key="3">
    <source>
        <dbReference type="Proteomes" id="UP001243623"/>
    </source>
</evidence>
<dbReference type="InterPro" id="IPR052912">
    <property type="entry name" value="UPF0111_domain"/>
</dbReference>
<keyword evidence="3" id="KW-1185">Reference proteome</keyword>
<dbReference type="InterPro" id="IPR018445">
    <property type="entry name" value="Put_Phosphate_transp_reg"/>
</dbReference>
<dbReference type="KEGG" id="sgbi:P3F81_07150"/>
<proteinExistence type="inferred from homology"/>
<dbReference type="Proteomes" id="UP001243623">
    <property type="component" value="Chromosome"/>
</dbReference>
<dbReference type="RefSeq" id="WP_147669152.1">
    <property type="nucleotide sequence ID" value="NZ_CP120678.1"/>
</dbReference>
<dbReference type="Pfam" id="PF01865">
    <property type="entry name" value="PhoU_div"/>
    <property type="match status" value="1"/>
</dbReference>
<reference evidence="2" key="1">
    <citation type="submission" date="2023-03" db="EMBL/GenBank/DDBJ databases">
        <title>Selenobaculum gbiensis gen. nov. sp. nov., a new bacterium isolated from the gut microbiota of IBD patient.</title>
        <authorList>
            <person name="Yeo S."/>
            <person name="Park H."/>
            <person name="Huh C.S."/>
        </authorList>
    </citation>
    <scope>NUCLEOTIDE SEQUENCE</scope>
    <source>
        <strain evidence="2">ICN-92133</strain>
    </source>
</reference>
<organism evidence="2 3">
    <name type="scientific">Selenobaculum gibii</name>
    <dbReference type="NCBI Taxonomy" id="3054208"/>
    <lineage>
        <taxon>Bacteria</taxon>
        <taxon>Bacillati</taxon>
        <taxon>Bacillota</taxon>
        <taxon>Negativicutes</taxon>
        <taxon>Selenomonadales</taxon>
        <taxon>Selenomonadaceae</taxon>
        <taxon>Selenobaculum</taxon>
    </lineage>
</organism>
<gene>
    <name evidence="2" type="ORF">P3F81_07150</name>
</gene>
<comment type="similarity">
    <text evidence="1">Belongs to the UPF0111 family.</text>
</comment>
<dbReference type="InterPro" id="IPR038078">
    <property type="entry name" value="PhoU-like_sf"/>
</dbReference>
<accession>A0A9Y2ADT9</accession>
<dbReference type="PANTHER" id="PTHR37298:SF1">
    <property type="entry name" value="UPF0111 PROTEIN YKAA"/>
    <property type="match status" value="1"/>
</dbReference>
<dbReference type="EMBL" id="CP120678">
    <property type="protein sequence ID" value="WIW69700.1"/>
    <property type="molecule type" value="Genomic_DNA"/>
</dbReference>
<sequence length="210" mass="24399">MFNFSFKHKDDEFFDLFIESAKFFHAGALKLHTVVSDYSQAEKLMKDIIEIEHKADDINEKIIDKLNQTFITPIDREDIYALANKLDDGVDFLQGTVQRIVLYKTGDSREGTIELAKLLIRSTEELLKALELLKDIKKNQHAILDCTRNIENIESEGDRIYRKEVAHLFESTLNPIEVIKWKEVLEFLEDTLDRCEDTADLLRGVVMKYA</sequence>
<dbReference type="AlphaFoldDB" id="A0A9Y2ADT9"/>
<dbReference type="PANTHER" id="PTHR37298">
    <property type="entry name" value="UPF0111 PROTEIN YKAA"/>
    <property type="match status" value="1"/>
</dbReference>
<name>A0A9Y2ADT9_9FIRM</name>
<evidence type="ECO:0000256" key="1">
    <source>
        <dbReference type="ARBA" id="ARBA00008591"/>
    </source>
</evidence>
<dbReference type="Gene3D" id="1.20.58.220">
    <property type="entry name" value="Phosphate transport system protein phou homolog 2, domain 2"/>
    <property type="match status" value="1"/>
</dbReference>
<protein>
    <submittedName>
        <fullName evidence="2">DUF47 family protein</fullName>
    </submittedName>
</protein>
<evidence type="ECO:0000313" key="2">
    <source>
        <dbReference type="EMBL" id="WIW69700.1"/>
    </source>
</evidence>